<feature type="non-terminal residue" evidence="6">
    <location>
        <position position="325"/>
    </location>
</feature>
<dbReference type="InterPro" id="IPR050613">
    <property type="entry name" value="Sec_Metabolite_Reg"/>
</dbReference>
<protein>
    <recommendedName>
        <fullName evidence="5">Xylanolytic transcriptional activator regulatory domain-containing protein</fullName>
    </recommendedName>
</protein>
<organism evidence="6 7">
    <name type="scientific">Aspergillus ellipticus CBS 707.79</name>
    <dbReference type="NCBI Taxonomy" id="1448320"/>
    <lineage>
        <taxon>Eukaryota</taxon>
        <taxon>Fungi</taxon>
        <taxon>Dikarya</taxon>
        <taxon>Ascomycota</taxon>
        <taxon>Pezizomycotina</taxon>
        <taxon>Eurotiomycetes</taxon>
        <taxon>Eurotiomycetidae</taxon>
        <taxon>Eurotiales</taxon>
        <taxon>Aspergillaceae</taxon>
        <taxon>Aspergillus</taxon>
        <taxon>Aspergillus subgen. Circumdati</taxon>
    </lineage>
</organism>
<evidence type="ECO:0000256" key="1">
    <source>
        <dbReference type="ARBA" id="ARBA00004123"/>
    </source>
</evidence>
<evidence type="ECO:0000256" key="2">
    <source>
        <dbReference type="ARBA" id="ARBA00023015"/>
    </source>
</evidence>
<keyword evidence="4" id="KW-0539">Nucleus</keyword>
<sequence length="325" mass="36804">IVGTHDPTITATQNDLMRALWLKNSSRGKEAWQVLGRAIRMAQGLGLHQQSKISQNANASVEETLSHLWYDEYKRKLWIKLFSWDSHMAFSLGQPRSINTSDCTIITPLDRDIPADPATTVPVALFPHEPPSSFTPHLFQYAVGQQIHESMSLGVHKPHLEDYSLVNTLQTRIRTLLSNLPPVHRPINPDRSWDTSHPHIPKQREQISTAANSFLMSLHRPHAKVHEASRHAAIDAALGTLDAQERLFNLMAKQYYNIYALSSYTIDAGILLAVSTLERPPSDLDTLHRICHAIEKAIYRFDLAKDRVPLAHRGSLVLRLCYQKM</sequence>
<dbReference type="Proteomes" id="UP000247810">
    <property type="component" value="Unassembled WGS sequence"/>
</dbReference>
<gene>
    <name evidence="6" type="ORF">BO71DRAFT_279442</name>
</gene>
<comment type="subcellular location">
    <subcellularLocation>
        <location evidence="1">Nucleus</location>
    </subcellularLocation>
</comment>
<dbReference type="CDD" id="cd12148">
    <property type="entry name" value="fungal_TF_MHR"/>
    <property type="match status" value="1"/>
</dbReference>
<feature type="domain" description="Xylanolytic transcriptional activator regulatory" evidence="5">
    <location>
        <begin position="31"/>
        <end position="116"/>
    </location>
</feature>
<evidence type="ECO:0000259" key="5">
    <source>
        <dbReference type="SMART" id="SM00906"/>
    </source>
</evidence>
<reference evidence="6 7" key="1">
    <citation type="submission" date="2018-02" db="EMBL/GenBank/DDBJ databases">
        <title>The genomes of Aspergillus section Nigri reveals drivers in fungal speciation.</title>
        <authorList>
            <consortium name="DOE Joint Genome Institute"/>
            <person name="Vesth T.C."/>
            <person name="Nybo J."/>
            <person name="Theobald S."/>
            <person name="Brandl J."/>
            <person name="Frisvad J.C."/>
            <person name="Nielsen K.F."/>
            <person name="Lyhne E.K."/>
            <person name="Kogle M.E."/>
            <person name="Kuo A."/>
            <person name="Riley R."/>
            <person name="Clum A."/>
            <person name="Nolan M."/>
            <person name="Lipzen A."/>
            <person name="Salamov A."/>
            <person name="Henrissat B."/>
            <person name="Wiebenga A."/>
            <person name="De vries R.P."/>
            <person name="Grigoriev I.V."/>
            <person name="Mortensen U.H."/>
            <person name="Andersen M.R."/>
            <person name="Baker S.E."/>
        </authorList>
    </citation>
    <scope>NUCLEOTIDE SEQUENCE [LARGE SCALE GENOMIC DNA]</scope>
    <source>
        <strain evidence="6 7">CBS 707.79</strain>
    </source>
</reference>
<dbReference type="VEuPathDB" id="FungiDB:BO71DRAFT_279442"/>
<dbReference type="GO" id="GO:0006351">
    <property type="term" value="P:DNA-templated transcription"/>
    <property type="evidence" value="ECO:0007669"/>
    <property type="project" value="InterPro"/>
</dbReference>
<dbReference type="PANTHER" id="PTHR31001:SF87">
    <property type="entry name" value="COL-21"/>
    <property type="match status" value="1"/>
</dbReference>
<dbReference type="STRING" id="1448320.A0A319DT61"/>
<evidence type="ECO:0000313" key="6">
    <source>
        <dbReference type="EMBL" id="PYH94493.1"/>
    </source>
</evidence>
<dbReference type="GO" id="GO:0003677">
    <property type="term" value="F:DNA binding"/>
    <property type="evidence" value="ECO:0007669"/>
    <property type="project" value="InterPro"/>
</dbReference>
<dbReference type="GO" id="GO:0008270">
    <property type="term" value="F:zinc ion binding"/>
    <property type="evidence" value="ECO:0007669"/>
    <property type="project" value="InterPro"/>
</dbReference>
<dbReference type="PANTHER" id="PTHR31001">
    <property type="entry name" value="UNCHARACTERIZED TRANSCRIPTIONAL REGULATORY PROTEIN"/>
    <property type="match status" value="1"/>
</dbReference>
<feature type="non-terminal residue" evidence="6">
    <location>
        <position position="1"/>
    </location>
</feature>
<accession>A0A319DT61</accession>
<evidence type="ECO:0000256" key="4">
    <source>
        <dbReference type="ARBA" id="ARBA00023242"/>
    </source>
</evidence>
<dbReference type="Pfam" id="PF04082">
    <property type="entry name" value="Fungal_trans"/>
    <property type="match status" value="1"/>
</dbReference>
<dbReference type="GO" id="GO:0005634">
    <property type="term" value="C:nucleus"/>
    <property type="evidence" value="ECO:0007669"/>
    <property type="project" value="UniProtKB-SubCell"/>
</dbReference>
<dbReference type="SMART" id="SM00906">
    <property type="entry name" value="Fungal_trans"/>
    <property type="match status" value="1"/>
</dbReference>
<name>A0A319DT61_9EURO</name>
<keyword evidence="7" id="KW-1185">Reference proteome</keyword>
<dbReference type="InterPro" id="IPR007219">
    <property type="entry name" value="XnlR_reg_dom"/>
</dbReference>
<dbReference type="EMBL" id="KZ825870">
    <property type="protein sequence ID" value="PYH94493.1"/>
    <property type="molecule type" value="Genomic_DNA"/>
</dbReference>
<evidence type="ECO:0000256" key="3">
    <source>
        <dbReference type="ARBA" id="ARBA00023163"/>
    </source>
</evidence>
<proteinExistence type="predicted"/>
<keyword evidence="3" id="KW-0804">Transcription</keyword>
<dbReference type="AlphaFoldDB" id="A0A319DT61"/>
<keyword evidence="2" id="KW-0805">Transcription regulation</keyword>
<dbReference type="OrthoDB" id="5344325at2759"/>
<evidence type="ECO:0000313" key="7">
    <source>
        <dbReference type="Proteomes" id="UP000247810"/>
    </source>
</evidence>